<organism evidence="1 2">
    <name type="scientific">Tissierella simiarum</name>
    <dbReference type="NCBI Taxonomy" id="2841534"/>
    <lineage>
        <taxon>Bacteria</taxon>
        <taxon>Bacillati</taxon>
        <taxon>Bacillota</taxon>
        <taxon>Tissierellia</taxon>
        <taxon>Tissierellales</taxon>
        <taxon>Tissierellaceae</taxon>
        <taxon>Tissierella</taxon>
    </lineage>
</organism>
<proteinExistence type="predicted"/>
<evidence type="ECO:0000313" key="2">
    <source>
        <dbReference type="Proteomes" id="UP000749471"/>
    </source>
</evidence>
<evidence type="ECO:0000313" key="1">
    <source>
        <dbReference type="EMBL" id="MBU5438065.1"/>
    </source>
</evidence>
<gene>
    <name evidence="1" type="ORF">KQI42_08605</name>
</gene>
<sequence length="205" mass="22657">MSKTKKIAMILLSILLVGSITGCGEKKPRFEPLHMSVDGTEILLGEATLQTFIDAGYKVTLDRNLKQDIAGGTMPAMTYDVAAYVSKDNDIVGMVGFLNNTKDIIPLEECIVNEYEIKYKDPSSSASYNTDNILVDGVNLKGMQVEDVKKAFEGKGEDFKEFENPDGSVGVISFEIDKVNISVSFDYTTREATTTDIKIFLTYFE</sequence>
<evidence type="ECO:0008006" key="3">
    <source>
        <dbReference type="Google" id="ProtNLM"/>
    </source>
</evidence>
<dbReference type="PROSITE" id="PS51257">
    <property type="entry name" value="PROKAR_LIPOPROTEIN"/>
    <property type="match status" value="1"/>
</dbReference>
<dbReference type="Proteomes" id="UP000749471">
    <property type="component" value="Unassembled WGS sequence"/>
</dbReference>
<comment type="caution">
    <text evidence="1">The sequence shown here is derived from an EMBL/GenBank/DDBJ whole genome shotgun (WGS) entry which is preliminary data.</text>
</comment>
<dbReference type="RefSeq" id="WP_216518839.1">
    <property type="nucleotide sequence ID" value="NZ_JAHLPM010000006.1"/>
</dbReference>
<reference evidence="1 2" key="1">
    <citation type="submission" date="2021-06" db="EMBL/GenBank/DDBJ databases">
        <authorList>
            <person name="Sun Q."/>
            <person name="Li D."/>
        </authorList>
    </citation>
    <scope>NUCLEOTIDE SEQUENCE [LARGE SCALE GENOMIC DNA]</scope>
    <source>
        <strain evidence="1 2">MSJ-40</strain>
    </source>
</reference>
<name>A0ABS6E562_9FIRM</name>
<dbReference type="EMBL" id="JAHLPM010000006">
    <property type="protein sequence ID" value="MBU5438065.1"/>
    <property type="molecule type" value="Genomic_DNA"/>
</dbReference>
<accession>A0ABS6E562</accession>
<keyword evidence="2" id="KW-1185">Reference proteome</keyword>
<protein>
    <recommendedName>
        <fullName evidence="3">Lipoprotein</fullName>
    </recommendedName>
</protein>